<keyword evidence="3" id="KW-1185">Reference proteome</keyword>
<dbReference type="RefSeq" id="WP_337896046.1">
    <property type="nucleotide sequence ID" value="NZ_JBAHUZ010000016.1"/>
</dbReference>
<name>A0ABU8P794_9CORY</name>
<protein>
    <submittedName>
        <fullName evidence="2">Tape measure protein</fullName>
    </submittedName>
</protein>
<accession>A0ABU8P794</accession>
<dbReference type="InterPro" id="IPR013491">
    <property type="entry name" value="Tape_meas_N"/>
</dbReference>
<dbReference type="Pfam" id="PF20155">
    <property type="entry name" value="TMP_3"/>
    <property type="match status" value="1"/>
</dbReference>
<gene>
    <name evidence="2" type="ORF">V5S76_07530</name>
</gene>
<proteinExistence type="predicted"/>
<sequence length="1910" mass="203278">MAGVELANAWVNIIPNTSKIAPQIKSAFGEVDKISSDAGKRMGAAIDGGFGAKVKSTVGKLGGLAVGLAGVSSAAQVMQNGFAKVTSIEDTTQALGVMMGSADKAAGFMDKLVESNMKSTYSFDAWAEAGKTLVAFGVDAEQANETVTALGEAAAATGKGEEALLSMSDAFGQAAASGNISMDTINRLSAGGVQGLTILANHFGVTTEEMQKMISSGAVPAEEGIKALTDGIINGSDGAAGKVEKLSGVMGKMAETTSGTLKNMGAELTNTAAAIFEKISPGIKLVADKIRVGAQDVTKWIQGIDLSALGEQMAPTLQTLGDAFKDLGPAVGSLAGSFGTVVSNISVSTWTALAGVLNALSPLITSVLVPLVEHVADFASQNPGTVQAIVTAFLGFKGLSVIAGPVGKAATTIKNLGGAAKFAHKAFKGASLGEGMLNIMAGAKSANPVVAKMGTATAGAGKKMAKGSTAASGVSKAFGLIGKVAKKAIRFINPWVAGFALVTGALTLFFTKTEWGQKLWESLTQAISTGWDWIVEKFQAGIDWITSTFGPVFSQIGETLSGVWDSVVNGVTGAFARIKEVFAGAFEFLQTGETADLAAALGLGEDSPLFVAMTFLRDKIVEVKDFAIEAWGLMQEKWAEFTTGFGQFYETWIAPVVEFFVEAFTGLKDFAIEAWQAMQDKWSEFTQGFGEFYQTWIVPVIDAFGTAFSAIVPVVTAAWDGLGSVISTVWNSVIKPVFDTFKQVASIIFPAIAAIVKTVVGTAFRIMGDVISSTWNNVIRPAWDVMRTVFGIVADVLTGNFSNLGNRFSELGNRIMALVGGLFTNAFNILKSVVTNSLNAAKAVIGIFKQAVANMVDISKQKIESLVNGFRQMPGKIKAAFAGAGSWLLDAGRSIISGLAQGVRNAAGMVEAAVRAVIPDNLERFVPGLHLGGVVPAFARGGVLPNVPGFTRNDRDPILGWSKEKKQPIARVEPGEFIVNRDATKKYGRLLAAINGGKFDSTKGDFGLPGYAKGGVVTYDQAYRFLRGESINGSRQPGSLEGSPYVWGGGLNANWGDCSGTQSAIASLVAGVGTSGRKFATGTQGGWLAQNGFRRGRGPGKNAFETAYFNGGPYGGHTAGTLFDSKGRSVNVEMGGGRGNGQIGGPAAGSRHSQFTDVWWHPLKAMKKIAGVESTSTDGITVKTVDDNNKFQAETIDWGEASQYGTDWEKEKKKRSNLRRWSAGIFDTGGILKPGNFAFNASGKPERILDPRLTVAVEKLAKGAPELSKALTKFTRINWGGVGDELADAFVTGTTRNNNLAAAVGDHVAERITGYTAFAGAQTRSIQKGDKINAYLQNIELSEGLDLADQLGSMIGIDGIKSTFGGVVGAFEDMEDAASAEVDASDAVKQAERNLARARQEGTPDDIRAAEDDLAKARGAAQVASIAMGQAQVAMMLQIAALSIHMLKLFVKLVKRLVEAVKKFFEFIENKIQDTIKAHVTAFKAVGSAMESVGKLNAEVLKLRESVTGLAVDQAMAQIELAAASRNVRMAQMDGIASQLEATKNLAEAQAAFDEQRRKDMRLAAMGYDDLSLAYDRFRWGMLSANADAMDQMAAWSDESHALYSELLAAQVNRQLVEKQAQKANLEAAYKHTLAVIELNDVTANLETAAKKLAVASGNAFGMDQVGATVGQRYAELMGEKASLQADQASMKTWLNPVNWFTSMPANQRRIRQIDKQLNELQARPEFQEFDGDTRREMERAVKASGWMGFFGSGDRVDDLVKNSALGDASRALDEMEFENRLIDLKAEQDTLRRKVEKNLAEVEYRKQLDPLETLIAGLEQEQDSNKTWAEYWRTDNENIRKSLADLAQHQADYAGELKKMSAEPNKVVQISGDNFSREKLEAAMAELGVRVERLERPRASASQVVASRR</sequence>
<comment type="caution">
    <text evidence="2">The sequence shown here is derived from an EMBL/GenBank/DDBJ whole genome shotgun (WGS) entry which is preliminary data.</text>
</comment>
<dbReference type="EMBL" id="JBAHUZ010000016">
    <property type="protein sequence ID" value="MEJ4138963.1"/>
    <property type="molecule type" value="Genomic_DNA"/>
</dbReference>
<evidence type="ECO:0000259" key="1">
    <source>
        <dbReference type="Pfam" id="PF20155"/>
    </source>
</evidence>
<dbReference type="NCBIfam" id="TIGR02675">
    <property type="entry name" value="tape_meas_nterm"/>
    <property type="match status" value="1"/>
</dbReference>
<dbReference type="Proteomes" id="UP001372244">
    <property type="component" value="Unassembled WGS sequence"/>
</dbReference>
<evidence type="ECO:0000313" key="2">
    <source>
        <dbReference type="EMBL" id="MEJ4138963.1"/>
    </source>
</evidence>
<reference evidence="2 3" key="1">
    <citation type="submission" date="2024-02" db="EMBL/GenBank/DDBJ databases">
        <title>Whole genome sequencing and characterization of Corynebacterium isolated from the ocular surface of dry eye disease sufferers.</title>
        <authorList>
            <person name="Naqvi M."/>
        </authorList>
    </citation>
    <scope>NUCLEOTIDE SEQUENCE [LARGE SCALE GENOMIC DNA]</scope>
    <source>
        <strain evidence="2 3">PCR27</strain>
    </source>
</reference>
<feature type="domain" description="Tape measure protein N-terminal" evidence="1">
    <location>
        <begin position="86"/>
        <end position="274"/>
    </location>
</feature>
<organism evidence="2 3">
    <name type="scientific">Corynebacterium marquesiae</name>
    <dbReference type="NCBI Taxonomy" id="2913503"/>
    <lineage>
        <taxon>Bacteria</taxon>
        <taxon>Bacillati</taxon>
        <taxon>Actinomycetota</taxon>
        <taxon>Actinomycetes</taxon>
        <taxon>Mycobacteriales</taxon>
        <taxon>Corynebacteriaceae</taxon>
        <taxon>Corynebacterium</taxon>
    </lineage>
</organism>
<evidence type="ECO:0000313" key="3">
    <source>
        <dbReference type="Proteomes" id="UP001372244"/>
    </source>
</evidence>